<keyword evidence="5 8" id="KW-0378">Hydrolase</keyword>
<evidence type="ECO:0000313" key="11">
    <source>
        <dbReference type="Proteomes" id="UP000823388"/>
    </source>
</evidence>
<evidence type="ECO:0000256" key="2">
    <source>
        <dbReference type="ARBA" id="ARBA00008544"/>
    </source>
</evidence>
<evidence type="ECO:0000256" key="7">
    <source>
        <dbReference type="ARBA" id="ARBA00023193"/>
    </source>
</evidence>
<protein>
    <recommendedName>
        <fullName evidence="3 8">rRNA N-glycosylase</fullName>
        <ecNumber evidence="3 8">3.2.2.22</ecNumber>
    </recommendedName>
</protein>
<keyword evidence="9" id="KW-0732">Signal</keyword>
<dbReference type="PANTHER" id="PTHR33453:SF9">
    <property type="entry name" value="ALBUMIN B-32"/>
    <property type="match status" value="1"/>
</dbReference>
<evidence type="ECO:0000256" key="6">
    <source>
        <dbReference type="ARBA" id="ARBA00022821"/>
    </source>
</evidence>
<dbReference type="EC" id="3.2.2.22" evidence="3 8"/>
<feature type="chain" id="PRO_5035760229" description="rRNA N-glycosylase" evidence="9">
    <location>
        <begin position="25"/>
        <end position="288"/>
    </location>
</feature>
<dbReference type="GO" id="GO:0006952">
    <property type="term" value="P:defense response"/>
    <property type="evidence" value="ECO:0007669"/>
    <property type="project" value="UniProtKB-KW"/>
</dbReference>
<proteinExistence type="inferred from homology"/>
<comment type="caution">
    <text evidence="10">The sequence shown here is derived from an EMBL/GenBank/DDBJ whole genome shotgun (WGS) entry which is preliminary data.</text>
</comment>
<dbReference type="EMBL" id="CM029051">
    <property type="protein sequence ID" value="KAG2562035.1"/>
    <property type="molecule type" value="Genomic_DNA"/>
</dbReference>
<dbReference type="SUPFAM" id="SSF56371">
    <property type="entry name" value="Ribosome inactivating proteins (RIP)"/>
    <property type="match status" value="1"/>
</dbReference>
<keyword evidence="6 8" id="KW-0611">Plant defense</keyword>
<comment type="catalytic activity">
    <reaction evidence="1 8">
        <text>Endohydrolysis of the N-glycosidic bond at one specific adenosine on the 28S rRNA.</text>
        <dbReference type="EC" id="3.2.2.22"/>
    </reaction>
</comment>
<dbReference type="Proteomes" id="UP000823388">
    <property type="component" value="Chromosome 8K"/>
</dbReference>
<dbReference type="GO" id="GO:0017148">
    <property type="term" value="P:negative regulation of translation"/>
    <property type="evidence" value="ECO:0007669"/>
    <property type="project" value="UniProtKB-KW"/>
</dbReference>
<dbReference type="PANTHER" id="PTHR33453">
    <property type="match status" value="1"/>
</dbReference>
<keyword evidence="4 8" id="KW-0800">Toxin</keyword>
<dbReference type="InterPro" id="IPR001574">
    <property type="entry name" value="Ribosome_inactivat_prot"/>
</dbReference>
<reference evidence="10" key="1">
    <citation type="submission" date="2020-05" db="EMBL/GenBank/DDBJ databases">
        <title>WGS assembly of Panicum virgatum.</title>
        <authorList>
            <person name="Lovell J.T."/>
            <person name="Jenkins J."/>
            <person name="Shu S."/>
            <person name="Juenger T.E."/>
            <person name="Schmutz J."/>
        </authorList>
    </citation>
    <scope>NUCLEOTIDE SEQUENCE</scope>
    <source>
        <strain evidence="10">AP13</strain>
    </source>
</reference>
<dbReference type="Pfam" id="PF00161">
    <property type="entry name" value="RIP"/>
    <property type="match status" value="1"/>
</dbReference>
<comment type="similarity">
    <text evidence="2">Belongs to the ribosome-inactivating protein family. Type 1 RIP subfamily.</text>
</comment>
<evidence type="ECO:0000256" key="3">
    <source>
        <dbReference type="ARBA" id="ARBA00012001"/>
    </source>
</evidence>
<dbReference type="GO" id="GO:0030598">
    <property type="term" value="F:rRNA N-glycosylase activity"/>
    <property type="evidence" value="ECO:0007669"/>
    <property type="project" value="UniProtKB-EC"/>
</dbReference>
<evidence type="ECO:0000256" key="9">
    <source>
        <dbReference type="SAM" id="SignalP"/>
    </source>
</evidence>
<keyword evidence="11" id="KW-1185">Reference proteome</keyword>
<evidence type="ECO:0000256" key="5">
    <source>
        <dbReference type="ARBA" id="ARBA00022801"/>
    </source>
</evidence>
<dbReference type="AlphaFoldDB" id="A0A8T0PLQ2"/>
<evidence type="ECO:0000256" key="4">
    <source>
        <dbReference type="ARBA" id="ARBA00022656"/>
    </source>
</evidence>
<evidence type="ECO:0000256" key="1">
    <source>
        <dbReference type="ARBA" id="ARBA00000237"/>
    </source>
</evidence>
<gene>
    <name evidence="10" type="ORF">PVAP13_8KG344300</name>
</gene>
<keyword evidence="7 8" id="KW-0652">Protein synthesis inhibitor</keyword>
<dbReference type="Gene3D" id="3.40.420.10">
    <property type="entry name" value="Ricin (A subunit), domain 1"/>
    <property type="match status" value="1"/>
</dbReference>
<evidence type="ECO:0000313" key="10">
    <source>
        <dbReference type="EMBL" id="KAG2562035.1"/>
    </source>
</evidence>
<evidence type="ECO:0000256" key="8">
    <source>
        <dbReference type="RuleBase" id="RU004915"/>
    </source>
</evidence>
<dbReference type="OrthoDB" id="680012at2759"/>
<accession>A0A8T0PLQ2</accession>
<dbReference type="InterPro" id="IPR036041">
    <property type="entry name" value="Ribosome-inact_prot_sf"/>
</dbReference>
<dbReference type="PRINTS" id="PR00396">
    <property type="entry name" value="SHIGARICIN"/>
</dbReference>
<dbReference type="GO" id="GO:0090729">
    <property type="term" value="F:toxin activity"/>
    <property type="evidence" value="ECO:0007669"/>
    <property type="project" value="UniProtKB-KW"/>
</dbReference>
<organism evidence="10 11">
    <name type="scientific">Panicum virgatum</name>
    <name type="common">Blackwell switchgrass</name>
    <dbReference type="NCBI Taxonomy" id="38727"/>
    <lineage>
        <taxon>Eukaryota</taxon>
        <taxon>Viridiplantae</taxon>
        <taxon>Streptophyta</taxon>
        <taxon>Embryophyta</taxon>
        <taxon>Tracheophyta</taxon>
        <taxon>Spermatophyta</taxon>
        <taxon>Magnoliopsida</taxon>
        <taxon>Liliopsida</taxon>
        <taxon>Poales</taxon>
        <taxon>Poaceae</taxon>
        <taxon>PACMAD clade</taxon>
        <taxon>Panicoideae</taxon>
        <taxon>Panicodae</taxon>
        <taxon>Paniceae</taxon>
        <taxon>Panicinae</taxon>
        <taxon>Panicum</taxon>
        <taxon>Panicum sect. Hiantes</taxon>
    </lineage>
</organism>
<dbReference type="InterPro" id="IPR017989">
    <property type="entry name" value="Ribosome_inactivat_1/2"/>
</dbReference>
<dbReference type="InterPro" id="IPR016138">
    <property type="entry name" value="Ribosome_inactivat_prot_sub1"/>
</dbReference>
<feature type="signal peptide" evidence="9">
    <location>
        <begin position="1"/>
        <end position="24"/>
    </location>
</feature>
<sequence>MELPTKMLVLLLVAFGVPFPHWLAAPPITLTERLEVSQQHPTAATYMSFMTRLDCAVKSTTVESILYRPLLGEQKLSTTPEYWVNIELTDAAGRRLLTLALRSDNLYVSGFANRHGEWFAFKGQQAKLPGSTALSYTGDYADIFGQGVGYRGLGSVQVNRPQALANTLLLADYRSGSGPDTALKPALGFFILTISEAERFPTLRAALGRAMDASTPQTMGESLVRLAVNWKRLSCALRAWDRFGRTMAVWNANTEARELRTNIGVTTPEAALDNIQPLLRSNGCTWTH</sequence>
<name>A0A8T0PLQ2_PANVG</name>